<reference evidence="1" key="1">
    <citation type="journal article" date="2019" name="bioRxiv">
        <title>The Genome of the Zebra Mussel, Dreissena polymorpha: A Resource for Invasive Species Research.</title>
        <authorList>
            <person name="McCartney M.A."/>
            <person name="Auch B."/>
            <person name="Kono T."/>
            <person name="Mallez S."/>
            <person name="Zhang Y."/>
            <person name="Obille A."/>
            <person name="Becker A."/>
            <person name="Abrahante J.E."/>
            <person name="Garbe J."/>
            <person name="Badalamenti J.P."/>
            <person name="Herman A."/>
            <person name="Mangelson H."/>
            <person name="Liachko I."/>
            <person name="Sullivan S."/>
            <person name="Sone E.D."/>
            <person name="Koren S."/>
            <person name="Silverstein K.A.T."/>
            <person name="Beckman K.B."/>
            <person name="Gohl D.M."/>
        </authorList>
    </citation>
    <scope>NUCLEOTIDE SEQUENCE</scope>
    <source>
        <strain evidence="1">Duluth1</strain>
        <tissue evidence="1">Whole animal</tissue>
    </source>
</reference>
<comment type="caution">
    <text evidence="1">The sequence shown here is derived from an EMBL/GenBank/DDBJ whole genome shotgun (WGS) entry which is preliminary data.</text>
</comment>
<organism evidence="1 2">
    <name type="scientific">Dreissena polymorpha</name>
    <name type="common">Zebra mussel</name>
    <name type="synonym">Mytilus polymorpha</name>
    <dbReference type="NCBI Taxonomy" id="45954"/>
    <lineage>
        <taxon>Eukaryota</taxon>
        <taxon>Metazoa</taxon>
        <taxon>Spiralia</taxon>
        <taxon>Lophotrochozoa</taxon>
        <taxon>Mollusca</taxon>
        <taxon>Bivalvia</taxon>
        <taxon>Autobranchia</taxon>
        <taxon>Heteroconchia</taxon>
        <taxon>Euheterodonta</taxon>
        <taxon>Imparidentia</taxon>
        <taxon>Neoheterodontei</taxon>
        <taxon>Myida</taxon>
        <taxon>Dreissenoidea</taxon>
        <taxon>Dreissenidae</taxon>
        <taxon>Dreissena</taxon>
    </lineage>
</organism>
<proteinExistence type="predicted"/>
<sequence>MGSDNLPAKGEQSRNPLLVILGEESLSCFVMPSQAQSIRLHCHDLPVKALEHLRFFCLSDP</sequence>
<evidence type="ECO:0000313" key="2">
    <source>
        <dbReference type="Proteomes" id="UP000828390"/>
    </source>
</evidence>
<evidence type="ECO:0000313" key="1">
    <source>
        <dbReference type="EMBL" id="KAH3694606.1"/>
    </source>
</evidence>
<protein>
    <submittedName>
        <fullName evidence="1">Uncharacterized protein</fullName>
    </submittedName>
</protein>
<dbReference type="Proteomes" id="UP000828390">
    <property type="component" value="Unassembled WGS sequence"/>
</dbReference>
<accession>A0A9D3Y8H5</accession>
<gene>
    <name evidence="1" type="ORF">DPMN_082046</name>
</gene>
<dbReference type="EMBL" id="JAIWYP010000016">
    <property type="protein sequence ID" value="KAH3694606.1"/>
    <property type="molecule type" value="Genomic_DNA"/>
</dbReference>
<reference evidence="1" key="2">
    <citation type="submission" date="2020-11" db="EMBL/GenBank/DDBJ databases">
        <authorList>
            <person name="McCartney M.A."/>
            <person name="Auch B."/>
            <person name="Kono T."/>
            <person name="Mallez S."/>
            <person name="Becker A."/>
            <person name="Gohl D.M."/>
            <person name="Silverstein K.A.T."/>
            <person name="Koren S."/>
            <person name="Bechman K.B."/>
            <person name="Herman A."/>
            <person name="Abrahante J.E."/>
            <person name="Garbe J."/>
        </authorList>
    </citation>
    <scope>NUCLEOTIDE SEQUENCE</scope>
    <source>
        <strain evidence="1">Duluth1</strain>
        <tissue evidence="1">Whole animal</tissue>
    </source>
</reference>
<name>A0A9D3Y8H5_DREPO</name>
<dbReference type="AlphaFoldDB" id="A0A9D3Y8H5"/>
<keyword evidence="2" id="KW-1185">Reference proteome</keyword>